<dbReference type="CDD" id="cd07423">
    <property type="entry name" value="MPP_Prp_like"/>
    <property type="match status" value="1"/>
</dbReference>
<dbReference type="GO" id="GO:0005737">
    <property type="term" value="C:cytoplasm"/>
    <property type="evidence" value="ECO:0007669"/>
    <property type="project" value="TreeGrafter"/>
</dbReference>
<dbReference type="AlphaFoldDB" id="A0A839DVP1"/>
<sequence length="443" mass="49207">MSRAIDVPDRSLVVLVGAAGAGKSTFAAEHFLPTQILSSDHYRGLVSDDENDQGATDDAFEILHSVAEKRLSRGLLTVVDATNVHKHARQGLLRLARRHHVLAVAIVLDLPETVCVRRSTDRPDRSIRAGVVRRQHKDLQRSLKPLREEGFHKVHVLRDESEVNSARVRLNPLHNDRRHETGPFDVIGDVHGCRQELETLLSELGYHLNRDSSGRAVDAHHPDERRALLLGDLVDRGPDTPGVLRLAMGMADSGHALVITGNHEDKLVRALRGHNVRVSHGLAESLAQLDEAGEGFRQRVLDFCAELPVHYVLDHGNLVVAHAGLPERYHGRASRRVRVFALYGDTTGETDEYGLPIRYPWAREYRGKAVVVYGHTPTPEPEWENRTLCLDTGCVFGGKLTALRYPEHEIVSVPALRVWSEPARFPGAAAPGTNTARPTREEQ</sequence>
<keyword evidence="4" id="KW-1185">Reference proteome</keyword>
<dbReference type="GO" id="GO:0016301">
    <property type="term" value="F:kinase activity"/>
    <property type="evidence" value="ECO:0007669"/>
    <property type="project" value="UniProtKB-KW"/>
</dbReference>
<dbReference type="InterPro" id="IPR004843">
    <property type="entry name" value="Calcineurin-like_PHP"/>
</dbReference>
<keyword evidence="3" id="KW-0808">Transferase</keyword>
<dbReference type="GO" id="GO:0004424">
    <property type="term" value="F:imidazoleglycerol-phosphate dehydratase activity"/>
    <property type="evidence" value="ECO:0007669"/>
    <property type="project" value="InterPro"/>
</dbReference>
<keyword evidence="3" id="KW-0418">Kinase</keyword>
<dbReference type="InterPro" id="IPR020565">
    <property type="entry name" value="ImidazoleglycerP_deHydtase_CS"/>
</dbReference>
<gene>
    <name evidence="3" type="ORF">FHX42_000197</name>
</gene>
<organism evidence="3 4">
    <name type="scientific">Halosaccharopolyspora lacisalsi</name>
    <dbReference type="NCBI Taxonomy" id="1000566"/>
    <lineage>
        <taxon>Bacteria</taxon>
        <taxon>Bacillati</taxon>
        <taxon>Actinomycetota</taxon>
        <taxon>Actinomycetes</taxon>
        <taxon>Pseudonocardiales</taxon>
        <taxon>Pseudonocardiaceae</taxon>
        <taxon>Halosaccharopolyspora</taxon>
    </lineage>
</organism>
<dbReference type="Gene3D" id="3.40.50.300">
    <property type="entry name" value="P-loop containing nucleotide triphosphate hydrolases"/>
    <property type="match status" value="1"/>
</dbReference>
<dbReference type="SUPFAM" id="SSF52540">
    <property type="entry name" value="P-loop containing nucleoside triphosphate hydrolases"/>
    <property type="match status" value="1"/>
</dbReference>
<feature type="region of interest" description="Disordered" evidence="1">
    <location>
        <begin position="424"/>
        <end position="443"/>
    </location>
</feature>
<dbReference type="GO" id="GO:0000105">
    <property type="term" value="P:L-histidine biosynthetic process"/>
    <property type="evidence" value="ECO:0007669"/>
    <property type="project" value="InterPro"/>
</dbReference>
<dbReference type="SUPFAM" id="SSF56300">
    <property type="entry name" value="Metallo-dependent phosphatases"/>
    <property type="match status" value="1"/>
</dbReference>
<dbReference type="GO" id="GO:0016791">
    <property type="term" value="F:phosphatase activity"/>
    <property type="evidence" value="ECO:0007669"/>
    <property type="project" value="TreeGrafter"/>
</dbReference>
<dbReference type="Pfam" id="PF00149">
    <property type="entry name" value="Metallophos"/>
    <property type="match status" value="1"/>
</dbReference>
<dbReference type="InterPro" id="IPR050126">
    <property type="entry name" value="Ap4A_hydrolase"/>
</dbReference>
<name>A0A839DVP1_9PSEU</name>
<feature type="domain" description="Calcineurin-like phosphoesterase" evidence="2">
    <location>
        <begin position="183"/>
        <end position="378"/>
    </location>
</feature>
<dbReference type="InterPro" id="IPR029052">
    <property type="entry name" value="Metallo-depent_PP-like"/>
</dbReference>
<evidence type="ECO:0000313" key="4">
    <source>
        <dbReference type="Proteomes" id="UP000569329"/>
    </source>
</evidence>
<dbReference type="InterPro" id="IPR027417">
    <property type="entry name" value="P-loop_NTPase"/>
</dbReference>
<dbReference type="Proteomes" id="UP000569329">
    <property type="component" value="Unassembled WGS sequence"/>
</dbReference>
<reference evidence="3 4" key="1">
    <citation type="submission" date="2020-07" db="EMBL/GenBank/DDBJ databases">
        <title>Sequencing the genomes of 1000 actinobacteria strains.</title>
        <authorList>
            <person name="Klenk H.-P."/>
        </authorList>
    </citation>
    <scope>NUCLEOTIDE SEQUENCE [LARGE SCALE GENOMIC DNA]</scope>
    <source>
        <strain evidence="3 4">DSM 45975</strain>
    </source>
</reference>
<dbReference type="PANTHER" id="PTHR42850:SF7">
    <property type="entry name" value="BIS(5'-NUCLEOSYL)-TETRAPHOSPHATASE PRPE [ASYMMETRICAL]"/>
    <property type="match status" value="1"/>
</dbReference>
<evidence type="ECO:0000259" key="2">
    <source>
        <dbReference type="Pfam" id="PF00149"/>
    </source>
</evidence>
<accession>A0A839DVP1</accession>
<proteinExistence type="predicted"/>
<comment type="caution">
    <text evidence="3">The sequence shown here is derived from an EMBL/GenBank/DDBJ whole genome shotgun (WGS) entry which is preliminary data.</text>
</comment>
<dbReference type="PROSITE" id="PS00954">
    <property type="entry name" value="IGP_DEHYDRATASE_1"/>
    <property type="match status" value="1"/>
</dbReference>
<evidence type="ECO:0000256" key="1">
    <source>
        <dbReference type="SAM" id="MobiDB-lite"/>
    </source>
</evidence>
<dbReference type="EMBL" id="JACGWZ010000001">
    <property type="protein sequence ID" value="MBA8822868.1"/>
    <property type="molecule type" value="Genomic_DNA"/>
</dbReference>
<protein>
    <submittedName>
        <fullName evidence="3">Polynucleotide kinase-phosphatase</fullName>
    </submittedName>
</protein>
<evidence type="ECO:0000313" key="3">
    <source>
        <dbReference type="EMBL" id="MBA8822868.1"/>
    </source>
</evidence>
<dbReference type="Pfam" id="PF13671">
    <property type="entry name" value="AAA_33"/>
    <property type="match status" value="1"/>
</dbReference>
<dbReference type="Gene3D" id="3.60.21.10">
    <property type="match status" value="1"/>
</dbReference>
<dbReference type="PANTHER" id="PTHR42850">
    <property type="entry name" value="METALLOPHOSPHOESTERASE"/>
    <property type="match status" value="1"/>
</dbReference>
<dbReference type="InterPro" id="IPR041780">
    <property type="entry name" value="MPP_PrpE-like"/>
</dbReference>